<dbReference type="EMBL" id="HBJA01093253">
    <property type="protein sequence ID" value="CAE0821211.1"/>
    <property type="molecule type" value="Transcribed_RNA"/>
</dbReference>
<evidence type="ECO:0000313" key="1">
    <source>
        <dbReference type="EMBL" id="CAE0821211.1"/>
    </source>
</evidence>
<name>A0A7S4LCY1_9EUGL</name>
<organism evidence="1">
    <name type="scientific">Eutreptiella gymnastica</name>
    <dbReference type="NCBI Taxonomy" id="73025"/>
    <lineage>
        <taxon>Eukaryota</taxon>
        <taxon>Discoba</taxon>
        <taxon>Euglenozoa</taxon>
        <taxon>Euglenida</taxon>
        <taxon>Spirocuta</taxon>
        <taxon>Euglenophyceae</taxon>
        <taxon>Eutreptiales</taxon>
        <taxon>Eutreptiaceae</taxon>
        <taxon>Eutreptiella</taxon>
    </lineage>
</organism>
<reference evidence="1" key="1">
    <citation type="submission" date="2021-01" db="EMBL/GenBank/DDBJ databases">
        <authorList>
            <person name="Corre E."/>
            <person name="Pelletier E."/>
            <person name="Niang G."/>
            <person name="Scheremetjew M."/>
            <person name="Finn R."/>
            <person name="Kale V."/>
            <person name="Holt S."/>
            <person name="Cochrane G."/>
            <person name="Meng A."/>
            <person name="Brown T."/>
            <person name="Cohen L."/>
        </authorList>
    </citation>
    <scope>NUCLEOTIDE SEQUENCE</scope>
    <source>
        <strain evidence="1">CCMP1594</strain>
    </source>
</reference>
<accession>A0A7S4LCY1</accession>
<proteinExistence type="predicted"/>
<gene>
    <name evidence="1" type="ORF">EGYM00163_LOCUS32383</name>
</gene>
<dbReference type="AlphaFoldDB" id="A0A7S4LCY1"/>
<protein>
    <submittedName>
        <fullName evidence="1">Uncharacterized protein</fullName>
    </submittedName>
</protein>
<sequence length="109" mass="11362">MEAHLNNQAHPAPVTSNVGGRGLCNAGTPVFRANCMSPRMAGQLGIHSDWQHGDGFSYQSLSDPRTHSGISQEVSGTCLGLPERCEGGAAHGSGTACDPRKNPCTCSRV</sequence>